<dbReference type="InterPro" id="IPR028956">
    <property type="entry name" value="Imm51"/>
</dbReference>
<dbReference type="AlphaFoldDB" id="A0A2M8TRJ5"/>
<dbReference type="Pfam" id="PF15595">
    <property type="entry name" value="Imm51"/>
    <property type="match status" value="1"/>
</dbReference>
<accession>A0A2M8TRJ5</accession>
<protein>
    <recommendedName>
        <fullName evidence="3">Immunity protein 51</fullName>
    </recommendedName>
</protein>
<evidence type="ECO:0000313" key="1">
    <source>
        <dbReference type="EMBL" id="PJI26554.1"/>
    </source>
</evidence>
<sequence>MDTEHFKNMIAPFFGVDHKDMFSVCLNTGEYKHELFETREEEGFEGNGYDWCSLVKVFLKEYMPELKEDIQHDPEAGMYCAYSSDADVLRAFIIKFREVCDNETLIYDLFSRAEIE</sequence>
<organism evidence="1 2">
    <name type="scientific">Prevotella intermedia</name>
    <dbReference type="NCBI Taxonomy" id="28131"/>
    <lineage>
        <taxon>Bacteria</taxon>
        <taxon>Pseudomonadati</taxon>
        <taxon>Bacteroidota</taxon>
        <taxon>Bacteroidia</taxon>
        <taxon>Bacteroidales</taxon>
        <taxon>Prevotellaceae</taxon>
        <taxon>Prevotella</taxon>
    </lineage>
</organism>
<dbReference type="Proteomes" id="UP000229884">
    <property type="component" value="Unassembled WGS sequence"/>
</dbReference>
<proteinExistence type="predicted"/>
<evidence type="ECO:0008006" key="3">
    <source>
        <dbReference type="Google" id="ProtNLM"/>
    </source>
</evidence>
<evidence type="ECO:0000313" key="2">
    <source>
        <dbReference type="Proteomes" id="UP000229884"/>
    </source>
</evidence>
<comment type="caution">
    <text evidence="1">The sequence shown here is derived from an EMBL/GenBank/DDBJ whole genome shotgun (WGS) entry which is preliminary data.</text>
</comment>
<reference evidence="1 2" key="1">
    <citation type="submission" date="2017-11" db="EMBL/GenBank/DDBJ databases">
        <title>Genome sequencing of Prevotella intermedia KCOM 2832.</title>
        <authorList>
            <person name="Kook J.-K."/>
            <person name="Park S.-N."/>
            <person name="Lim Y.K."/>
        </authorList>
    </citation>
    <scope>NUCLEOTIDE SEQUENCE [LARGE SCALE GENOMIC DNA]</scope>
    <source>
        <strain evidence="1 2">KCOM 2832</strain>
    </source>
</reference>
<dbReference type="EMBL" id="PENG01000002">
    <property type="protein sequence ID" value="PJI26554.1"/>
    <property type="molecule type" value="Genomic_DNA"/>
</dbReference>
<name>A0A2M8TRJ5_PREIN</name>
<gene>
    <name evidence="1" type="ORF">CTM58_12765</name>
</gene>
<dbReference type="RefSeq" id="WP_100371467.1">
    <property type="nucleotide sequence ID" value="NZ_PENG01000002.1"/>
</dbReference>